<protein>
    <recommendedName>
        <fullName evidence="2">Peptidase C39-like domain-containing protein</fullName>
    </recommendedName>
</protein>
<gene>
    <name evidence="1" type="ORF">TM448A04414_0007</name>
</gene>
<name>A0A6H2A334_9ZZZZ</name>
<reference evidence="1" key="1">
    <citation type="submission" date="2020-03" db="EMBL/GenBank/DDBJ databases">
        <title>The deep terrestrial virosphere.</title>
        <authorList>
            <person name="Holmfeldt K."/>
            <person name="Nilsson E."/>
            <person name="Simone D."/>
            <person name="Lopez-Fernandez M."/>
            <person name="Wu X."/>
            <person name="de Brujin I."/>
            <person name="Lundin D."/>
            <person name="Andersson A."/>
            <person name="Bertilsson S."/>
            <person name="Dopson M."/>
        </authorList>
    </citation>
    <scope>NUCLEOTIDE SEQUENCE</scope>
    <source>
        <strain evidence="1">TM448A04414</strain>
    </source>
</reference>
<evidence type="ECO:0008006" key="2">
    <source>
        <dbReference type="Google" id="ProtNLM"/>
    </source>
</evidence>
<proteinExistence type="predicted"/>
<organism evidence="1">
    <name type="scientific">viral metagenome</name>
    <dbReference type="NCBI Taxonomy" id="1070528"/>
    <lineage>
        <taxon>unclassified sequences</taxon>
        <taxon>metagenomes</taxon>
        <taxon>organismal metagenomes</taxon>
    </lineage>
</organism>
<evidence type="ECO:0000313" key="1">
    <source>
        <dbReference type="EMBL" id="QJA54139.1"/>
    </source>
</evidence>
<accession>A0A6H2A334</accession>
<dbReference type="AlphaFoldDB" id="A0A6H2A334"/>
<sequence>MLKKYWNGQKYCECHLIALWNAAIYYNLKVPERYGSEYEKDCYSTACISGACINDNKIKKKLGLHAIKGILTWDWIKDNCPIEFKLFCHRGYHSTLAIDVNYKKQKVLLANYAVDKLYWLSINKILMKHNKFVNPIKWVIDK</sequence>
<dbReference type="EMBL" id="MT144480">
    <property type="protein sequence ID" value="QJA54139.1"/>
    <property type="molecule type" value="Genomic_DNA"/>
</dbReference>